<dbReference type="InterPro" id="IPR004045">
    <property type="entry name" value="Glutathione_S-Trfase_N"/>
</dbReference>
<keyword evidence="9" id="KW-1185">Reference proteome</keyword>
<dbReference type="SFLD" id="SFLDG00358">
    <property type="entry name" value="Main_(cytGST)"/>
    <property type="match status" value="1"/>
</dbReference>
<dbReference type="InterPro" id="IPR040079">
    <property type="entry name" value="Glutathione_S-Trfase"/>
</dbReference>
<dbReference type="Gene3D" id="1.20.1050.10">
    <property type="match status" value="1"/>
</dbReference>
<dbReference type="SFLD" id="SFLDG01153">
    <property type="entry name" value="Main.4:_Theta-like"/>
    <property type="match status" value="1"/>
</dbReference>
<dbReference type="PROSITE" id="PS50405">
    <property type="entry name" value="GST_CTER"/>
    <property type="match status" value="1"/>
</dbReference>
<dbReference type="GO" id="GO:0005737">
    <property type="term" value="C:cytoplasm"/>
    <property type="evidence" value="ECO:0007669"/>
    <property type="project" value="UniProtKB-SubCell"/>
</dbReference>
<gene>
    <name evidence="8" type="ORF">MELIAE_LOCUS12358</name>
</gene>
<dbReference type="OrthoDB" id="422574at2759"/>
<accession>A0A9P0BH84</accession>
<evidence type="ECO:0000256" key="1">
    <source>
        <dbReference type="ARBA" id="ARBA00004496"/>
    </source>
</evidence>
<dbReference type="Pfam" id="PF00043">
    <property type="entry name" value="GST_C"/>
    <property type="match status" value="1"/>
</dbReference>
<keyword evidence="4" id="KW-0808">Transferase</keyword>
<dbReference type="InterPro" id="IPR004046">
    <property type="entry name" value="GST_C"/>
</dbReference>
<feature type="domain" description="GST C-terminal" evidence="7">
    <location>
        <begin position="93"/>
        <end position="223"/>
    </location>
</feature>
<dbReference type="InterPro" id="IPR010987">
    <property type="entry name" value="Glutathione-S-Trfase_C-like"/>
</dbReference>
<reference evidence="8" key="1">
    <citation type="submission" date="2021-12" db="EMBL/GenBank/DDBJ databases">
        <authorList>
            <person name="King R."/>
        </authorList>
    </citation>
    <scope>NUCLEOTIDE SEQUENCE</scope>
</reference>
<keyword evidence="3" id="KW-0963">Cytoplasm</keyword>
<dbReference type="InterPro" id="IPR051369">
    <property type="entry name" value="GST_Theta"/>
</dbReference>
<proteinExistence type="inferred from homology"/>
<name>A0A9P0BH84_BRAAE</name>
<evidence type="ECO:0000256" key="3">
    <source>
        <dbReference type="ARBA" id="ARBA00022490"/>
    </source>
</evidence>
<feature type="domain" description="GST N-terminal" evidence="6">
    <location>
        <begin position="5"/>
        <end position="87"/>
    </location>
</feature>
<dbReference type="GO" id="GO:0006749">
    <property type="term" value="P:glutathione metabolic process"/>
    <property type="evidence" value="ECO:0007669"/>
    <property type="project" value="TreeGrafter"/>
</dbReference>
<dbReference type="InterPro" id="IPR036249">
    <property type="entry name" value="Thioredoxin-like_sf"/>
</dbReference>
<sequence length="225" mass="26498">MKLYKKMKLFYDLLSQPSRTLFIYLKLNKIPFEACPVALRKGEHLTEDFKEKCSKFGKVPFIHDGDFRLTESVAIVRYLSEKYNVNEPLYPKDAQLRGKIDEYLEWQHHNIRANCSMYFIMKCIEPLFKEVPDKKLAAFKKRMEKSLVDIQELFLKDQEYLAGNSFTVADIFAATEIDQLRATGYDPKDNRPVLAAWLDRVKSNCEPYYSETHEIVERFAKKSKL</sequence>
<dbReference type="SFLD" id="SFLDS00019">
    <property type="entry name" value="Glutathione_Transferase_(cytos"/>
    <property type="match status" value="1"/>
</dbReference>
<dbReference type="GO" id="GO:0004364">
    <property type="term" value="F:glutathione transferase activity"/>
    <property type="evidence" value="ECO:0007669"/>
    <property type="project" value="UniProtKB-EC"/>
</dbReference>
<evidence type="ECO:0000313" key="8">
    <source>
        <dbReference type="EMBL" id="CAH0563566.1"/>
    </source>
</evidence>
<evidence type="ECO:0000256" key="5">
    <source>
        <dbReference type="ARBA" id="ARBA00047960"/>
    </source>
</evidence>
<dbReference type="InterPro" id="IPR040075">
    <property type="entry name" value="GST_N_Theta"/>
</dbReference>
<dbReference type="Proteomes" id="UP001154078">
    <property type="component" value="Chromosome 9"/>
</dbReference>
<dbReference type="InterPro" id="IPR036282">
    <property type="entry name" value="Glutathione-S-Trfase_C_sf"/>
</dbReference>
<dbReference type="InterPro" id="IPR040077">
    <property type="entry name" value="GST_C_Theta"/>
</dbReference>
<evidence type="ECO:0000256" key="2">
    <source>
        <dbReference type="ARBA" id="ARBA00009899"/>
    </source>
</evidence>
<dbReference type="Gene3D" id="3.40.30.10">
    <property type="entry name" value="Glutaredoxin"/>
    <property type="match status" value="1"/>
</dbReference>
<comment type="subcellular location">
    <subcellularLocation>
        <location evidence="1">Cytoplasm</location>
    </subcellularLocation>
</comment>
<dbReference type="FunFam" id="3.40.30.10:FF:000176">
    <property type="entry name" value="Glutathione S-transferase theta-1"/>
    <property type="match status" value="1"/>
</dbReference>
<evidence type="ECO:0000259" key="7">
    <source>
        <dbReference type="PROSITE" id="PS50405"/>
    </source>
</evidence>
<dbReference type="FunFam" id="1.20.1050.10:FF:000039">
    <property type="entry name" value="Glutathione S-transferase theta-1"/>
    <property type="match status" value="1"/>
</dbReference>
<dbReference type="AlphaFoldDB" id="A0A9P0BH84"/>
<evidence type="ECO:0000259" key="6">
    <source>
        <dbReference type="PROSITE" id="PS50404"/>
    </source>
</evidence>
<dbReference type="Pfam" id="PF13417">
    <property type="entry name" value="GST_N_3"/>
    <property type="match status" value="1"/>
</dbReference>
<protein>
    <submittedName>
        <fullName evidence="8">Uncharacterized protein</fullName>
    </submittedName>
</protein>
<comment type="catalytic activity">
    <reaction evidence="5">
        <text>RX + glutathione = an S-substituted glutathione + a halide anion + H(+)</text>
        <dbReference type="Rhea" id="RHEA:16437"/>
        <dbReference type="ChEBI" id="CHEBI:15378"/>
        <dbReference type="ChEBI" id="CHEBI:16042"/>
        <dbReference type="ChEBI" id="CHEBI:17792"/>
        <dbReference type="ChEBI" id="CHEBI:57925"/>
        <dbReference type="ChEBI" id="CHEBI:90779"/>
        <dbReference type="EC" id="2.5.1.18"/>
    </reaction>
</comment>
<organism evidence="8 9">
    <name type="scientific">Brassicogethes aeneus</name>
    <name type="common">Rape pollen beetle</name>
    <name type="synonym">Meligethes aeneus</name>
    <dbReference type="NCBI Taxonomy" id="1431903"/>
    <lineage>
        <taxon>Eukaryota</taxon>
        <taxon>Metazoa</taxon>
        <taxon>Ecdysozoa</taxon>
        <taxon>Arthropoda</taxon>
        <taxon>Hexapoda</taxon>
        <taxon>Insecta</taxon>
        <taxon>Pterygota</taxon>
        <taxon>Neoptera</taxon>
        <taxon>Endopterygota</taxon>
        <taxon>Coleoptera</taxon>
        <taxon>Polyphaga</taxon>
        <taxon>Cucujiformia</taxon>
        <taxon>Nitidulidae</taxon>
        <taxon>Meligethinae</taxon>
        <taxon>Brassicogethes</taxon>
    </lineage>
</organism>
<comment type="similarity">
    <text evidence="2">Belongs to the GST superfamily. Theta family.</text>
</comment>
<dbReference type="CDD" id="cd03183">
    <property type="entry name" value="GST_C_Theta"/>
    <property type="match status" value="1"/>
</dbReference>
<dbReference type="PANTHER" id="PTHR43917:SF8">
    <property type="entry name" value="GH16740P-RELATED"/>
    <property type="match status" value="1"/>
</dbReference>
<dbReference type="PANTHER" id="PTHR43917">
    <property type="match status" value="1"/>
</dbReference>
<evidence type="ECO:0000256" key="4">
    <source>
        <dbReference type="ARBA" id="ARBA00022679"/>
    </source>
</evidence>
<evidence type="ECO:0000313" key="9">
    <source>
        <dbReference type="Proteomes" id="UP001154078"/>
    </source>
</evidence>
<dbReference type="SUPFAM" id="SSF47616">
    <property type="entry name" value="GST C-terminal domain-like"/>
    <property type="match status" value="1"/>
</dbReference>
<dbReference type="PROSITE" id="PS50404">
    <property type="entry name" value="GST_NTER"/>
    <property type="match status" value="1"/>
</dbReference>
<dbReference type="SUPFAM" id="SSF52833">
    <property type="entry name" value="Thioredoxin-like"/>
    <property type="match status" value="1"/>
</dbReference>
<dbReference type="CDD" id="cd03050">
    <property type="entry name" value="GST_N_Theta"/>
    <property type="match status" value="1"/>
</dbReference>
<dbReference type="EMBL" id="OV121140">
    <property type="protein sequence ID" value="CAH0563566.1"/>
    <property type="molecule type" value="Genomic_DNA"/>
</dbReference>